<dbReference type="Proteomes" id="UP000279236">
    <property type="component" value="Unassembled WGS sequence"/>
</dbReference>
<sequence length="816" mass="90276">MAPQAHHHRPTLKQSNKSFKSKHASKGSLKTAAKGKTESLGGAVGTRKAVEAGSKRVRLNQQAQKRDAKQRTSREDAKFFSTSSGGGKVPRVVTVVPLVPSVSTERFLLTLLPSLGLSEEDIAVISSKFNEHSSILVPAPRFKTTLLLNVVPPLQLYPTLDAALVSDTVILLLSSVDEVQLEGEAILRCLQGQTGGVNIVSCVQAPASNPLTPASRSLVQKSLLSFSRYFFPDVEKIFCADTPSESLILARSLCESLPATIHHADGRSWIVAEGDAAVAWEATGHDNDSPEQLGLLRVVGTVRGSSMSANRLVHLPGFGDYQVAEIVEAPPLDGTVRRHKNSMDADSGPRTLSTPDDGADDLTSHNVPDLLANEQTWPTEEEMMSAPAQAEGSQRKVKRVPKGTGTYQAAWIFDDEDGDVEEEEGSGSEDMDDDAAELDEEGSVHYDHDEVEEMEEIELDTREDRYQDLAPEDEEAEYASYLQSRKRAQQDDMSFPDEIDTPRHIAARERFQRYRGLRSFRTSPWDPYENLPLEYGEIFQFENFAATSKRVVAEAIADGVEVGTRVIIVIRDVPKSVVSSRHPSSPLIIHGLLRHEHKQTVLHFVVQRNTEYSEPVAAKDPLILCVGPRRFDIRPLLSQHVRGGGKGVNNVHKSERFLRHGMATVVTTFGPVCFGKAPCLLLRHNPDSSVPDLVAMGSFLSSDPTRIIAKRIVLTGHPFKVHKKTATIRYMFFNREDVDYFNSVELHTKYGRTGHVREALGTHGYFKAHFDGPIQQMDSICMSLYKRQFPKWSEAYKPTATVALLSEEEEAGMDVE</sequence>
<keyword evidence="8" id="KW-1185">Reference proteome</keyword>
<feature type="compositionally biased region" description="Basic and acidic residues" evidence="5">
    <location>
        <begin position="64"/>
        <end position="78"/>
    </location>
</feature>
<evidence type="ECO:0000259" key="6">
    <source>
        <dbReference type="PROSITE" id="PS51714"/>
    </source>
</evidence>
<keyword evidence="2" id="KW-0690">Ribosome biogenesis</keyword>
<feature type="region of interest" description="Disordered" evidence="5">
    <location>
        <begin position="379"/>
        <end position="401"/>
    </location>
</feature>
<dbReference type="PANTHER" id="PTHR12858:SF1">
    <property type="entry name" value="PRE-RRNA-PROCESSING PROTEIN TSR1 HOMOLOG"/>
    <property type="match status" value="1"/>
</dbReference>
<reference evidence="7 8" key="1">
    <citation type="submission" date="2018-11" db="EMBL/GenBank/DDBJ databases">
        <title>Genome sequence of Apiotrichum porosum DSM 27194.</title>
        <authorList>
            <person name="Aliyu H."/>
            <person name="Gorte O."/>
            <person name="Ochsenreither K."/>
        </authorList>
    </citation>
    <scope>NUCLEOTIDE SEQUENCE [LARGE SCALE GENOMIC DNA]</scope>
    <source>
        <strain evidence="7 8">DSM 27194</strain>
    </source>
</reference>
<evidence type="ECO:0000256" key="4">
    <source>
        <dbReference type="ARBA" id="ARBA00038288"/>
    </source>
</evidence>
<comment type="subcellular location">
    <subcellularLocation>
        <location evidence="1">Nucleus</location>
        <location evidence="1">Nucleolus</location>
    </subcellularLocation>
</comment>
<organism evidence="7 8">
    <name type="scientific">Apiotrichum porosum</name>
    <dbReference type="NCBI Taxonomy" id="105984"/>
    <lineage>
        <taxon>Eukaryota</taxon>
        <taxon>Fungi</taxon>
        <taxon>Dikarya</taxon>
        <taxon>Basidiomycota</taxon>
        <taxon>Agaricomycotina</taxon>
        <taxon>Tremellomycetes</taxon>
        <taxon>Trichosporonales</taxon>
        <taxon>Trichosporonaceae</taxon>
        <taxon>Apiotrichum</taxon>
    </lineage>
</organism>
<dbReference type="GO" id="GO:0030688">
    <property type="term" value="C:preribosome, small subunit precursor"/>
    <property type="evidence" value="ECO:0007669"/>
    <property type="project" value="TreeGrafter"/>
</dbReference>
<evidence type="ECO:0000256" key="1">
    <source>
        <dbReference type="ARBA" id="ARBA00004604"/>
    </source>
</evidence>
<evidence type="ECO:0000313" key="7">
    <source>
        <dbReference type="EMBL" id="RSH88207.1"/>
    </source>
</evidence>
<comment type="caution">
    <text evidence="7">The sequence shown here is derived from an EMBL/GenBank/DDBJ whole genome shotgun (WGS) entry which is preliminary data.</text>
</comment>
<feature type="compositionally biased region" description="Basic residues" evidence="5">
    <location>
        <begin position="1"/>
        <end position="11"/>
    </location>
</feature>
<dbReference type="InterPro" id="IPR012948">
    <property type="entry name" value="AARP2CN"/>
</dbReference>
<dbReference type="SMART" id="SM01362">
    <property type="entry name" value="DUF663"/>
    <property type="match status" value="1"/>
</dbReference>
<feature type="region of interest" description="Disordered" evidence="5">
    <location>
        <begin position="1"/>
        <end position="82"/>
    </location>
</feature>
<feature type="region of interest" description="Disordered" evidence="5">
    <location>
        <begin position="335"/>
        <end position="366"/>
    </location>
</feature>
<feature type="domain" description="Bms1-type G" evidence="6">
    <location>
        <begin position="89"/>
        <end position="259"/>
    </location>
</feature>
<protein>
    <recommendedName>
        <fullName evidence="6">Bms1-type G domain-containing protein</fullName>
    </recommendedName>
</protein>
<comment type="similarity">
    <text evidence="4">Belongs to the TRAFAC class translation factor GTPase superfamily. Bms1-like GTPase family. TSR1 subfamily.</text>
</comment>
<evidence type="ECO:0000256" key="2">
    <source>
        <dbReference type="ARBA" id="ARBA00022517"/>
    </source>
</evidence>
<name>A0A427YB66_9TREE</name>
<evidence type="ECO:0000313" key="8">
    <source>
        <dbReference type="Proteomes" id="UP000279236"/>
    </source>
</evidence>
<evidence type="ECO:0000256" key="3">
    <source>
        <dbReference type="ARBA" id="ARBA00023242"/>
    </source>
</evidence>
<dbReference type="OrthoDB" id="119302at2759"/>
<dbReference type="SMART" id="SM00785">
    <property type="entry name" value="AARP2CN"/>
    <property type="match status" value="1"/>
</dbReference>
<dbReference type="GO" id="GO:0000462">
    <property type="term" value="P:maturation of SSU-rRNA from tricistronic rRNA transcript (SSU-rRNA, 5.8S rRNA, LSU-rRNA)"/>
    <property type="evidence" value="ECO:0007669"/>
    <property type="project" value="TreeGrafter"/>
</dbReference>
<dbReference type="GO" id="GO:0003924">
    <property type="term" value="F:GTPase activity"/>
    <property type="evidence" value="ECO:0007669"/>
    <property type="project" value="TreeGrafter"/>
</dbReference>
<dbReference type="EMBL" id="RSCE01000001">
    <property type="protein sequence ID" value="RSH88207.1"/>
    <property type="molecule type" value="Genomic_DNA"/>
</dbReference>
<dbReference type="InterPro" id="IPR007034">
    <property type="entry name" value="BMS1_TSR1_C"/>
</dbReference>
<gene>
    <name evidence="7" type="ORF">EHS24_000738</name>
</gene>
<dbReference type="GO" id="GO:0034511">
    <property type="term" value="F:U3 snoRNA binding"/>
    <property type="evidence" value="ECO:0007669"/>
    <property type="project" value="TreeGrafter"/>
</dbReference>
<dbReference type="InterPro" id="IPR039761">
    <property type="entry name" value="Bms1/Tsr1"/>
</dbReference>
<accession>A0A427YB66</accession>
<dbReference type="Pfam" id="PF08142">
    <property type="entry name" value="AARP2CN"/>
    <property type="match status" value="1"/>
</dbReference>
<dbReference type="GO" id="GO:0000479">
    <property type="term" value="P:endonucleolytic cleavage of tricistronic rRNA transcript (SSU-rRNA, 5.8S rRNA, LSU-rRNA)"/>
    <property type="evidence" value="ECO:0007669"/>
    <property type="project" value="TreeGrafter"/>
</dbReference>
<dbReference type="InterPro" id="IPR030387">
    <property type="entry name" value="G_Bms1/Tsr1_dom"/>
</dbReference>
<evidence type="ECO:0000256" key="5">
    <source>
        <dbReference type="SAM" id="MobiDB-lite"/>
    </source>
</evidence>
<dbReference type="GO" id="GO:0005730">
    <property type="term" value="C:nucleolus"/>
    <property type="evidence" value="ECO:0007669"/>
    <property type="project" value="UniProtKB-SubCell"/>
</dbReference>
<dbReference type="GeneID" id="39585281"/>
<dbReference type="Pfam" id="PF22298">
    <property type="entry name" value="Tsr1_G-like"/>
    <property type="match status" value="1"/>
</dbReference>
<dbReference type="GO" id="GO:0005525">
    <property type="term" value="F:GTP binding"/>
    <property type="evidence" value="ECO:0007669"/>
    <property type="project" value="TreeGrafter"/>
</dbReference>
<dbReference type="RefSeq" id="XP_028480415.1">
    <property type="nucleotide sequence ID" value="XM_028616558.1"/>
</dbReference>
<dbReference type="Pfam" id="PF04950">
    <property type="entry name" value="RIBIOP_C"/>
    <property type="match status" value="1"/>
</dbReference>
<dbReference type="PANTHER" id="PTHR12858">
    <property type="entry name" value="RIBOSOME BIOGENESIS PROTEIN"/>
    <property type="match status" value="1"/>
</dbReference>
<keyword evidence="3" id="KW-0539">Nucleus</keyword>
<dbReference type="AlphaFoldDB" id="A0A427YB66"/>
<dbReference type="STRING" id="105984.A0A427YB66"/>
<proteinExistence type="inferred from homology"/>
<dbReference type="PROSITE" id="PS51714">
    <property type="entry name" value="G_BMS1"/>
    <property type="match status" value="1"/>
</dbReference>